<keyword evidence="1" id="KW-0812">Transmembrane</keyword>
<evidence type="ECO:0000313" key="2">
    <source>
        <dbReference type="EMBL" id="BBX30691.1"/>
    </source>
</evidence>
<sequence length="84" mass="8830">MNTPANIQNLGFAILGLVFFIVGIGIGCVTANNTMRAVKNSQDSMSIDAWKTLLMGGALTAVFLTPSIYAIIRFGGAALSQFGF</sequence>
<feature type="transmembrane region" description="Helical" evidence="1">
    <location>
        <begin position="52"/>
        <end position="72"/>
    </location>
</feature>
<organism evidence="2 3">
    <name type="scientific">Mycolicibacterium alvei</name>
    <dbReference type="NCBI Taxonomy" id="67081"/>
    <lineage>
        <taxon>Bacteria</taxon>
        <taxon>Bacillati</taxon>
        <taxon>Actinomycetota</taxon>
        <taxon>Actinomycetes</taxon>
        <taxon>Mycobacteriales</taxon>
        <taxon>Mycobacteriaceae</taxon>
        <taxon>Mycolicibacterium</taxon>
    </lineage>
</organism>
<dbReference type="KEGG" id="malv:MALV_58160"/>
<dbReference type="AlphaFoldDB" id="A0A6N4V537"/>
<protein>
    <submittedName>
        <fullName evidence="2">Uncharacterized protein</fullName>
    </submittedName>
</protein>
<accession>A0A6N4V537</accession>
<dbReference type="EMBL" id="AP022566">
    <property type="protein sequence ID" value="BBX30691.1"/>
    <property type="molecule type" value="Genomic_DNA"/>
</dbReference>
<keyword evidence="3" id="KW-1185">Reference proteome</keyword>
<geneLocation type="plasmid" evidence="2 3">
    <name>pJCM12272</name>
</geneLocation>
<proteinExistence type="predicted"/>
<evidence type="ECO:0000256" key="1">
    <source>
        <dbReference type="SAM" id="Phobius"/>
    </source>
</evidence>
<gene>
    <name evidence="2" type="ORF">MALV_58160</name>
</gene>
<feature type="transmembrane region" description="Helical" evidence="1">
    <location>
        <begin position="12"/>
        <end position="31"/>
    </location>
</feature>
<dbReference type="RefSeq" id="WP_064915493.1">
    <property type="nucleotide sequence ID" value="NZ_AP022566.1"/>
</dbReference>
<reference evidence="2 3" key="1">
    <citation type="journal article" date="2019" name="Emerg. Microbes Infect.">
        <title>Comprehensive subspecies identification of 175 nontuberculous mycobacteria species based on 7547 genomic profiles.</title>
        <authorList>
            <person name="Matsumoto Y."/>
            <person name="Kinjo T."/>
            <person name="Motooka D."/>
            <person name="Nabeya D."/>
            <person name="Jung N."/>
            <person name="Uechi K."/>
            <person name="Horii T."/>
            <person name="Iida T."/>
            <person name="Fujita J."/>
            <person name="Nakamura S."/>
        </authorList>
    </citation>
    <scope>NUCLEOTIDE SEQUENCE [LARGE SCALE GENOMIC DNA]</scope>
    <source>
        <strain evidence="2 3">JCM 12272</strain>
        <plasmid evidence="2">pJCM12272</plasmid>
    </source>
</reference>
<evidence type="ECO:0000313" key="3">
    <source>
        <dbReference type="Proteomes" id="UP000466906"/>
    </source>
</evidence>
<keyword evidence="1" id="KW-1133">Transmembrane helix</keyword>
<name>A0A6N4V537_9MYCO</name>
<dbReference type="Proteomes" id="UP000466906">
    <property type="component" value="Plasmid pJCM12272"/>
</dbReference>
<keyword evidence="2" id="KW-0614">Plasmid</keyword>
<keyword evidence="1" id="KW-0472">Membrane</keyword>